<dbReference type="Proteomes" id="UP001212411">
    <property type="component" value="Chromosome 3"/>
</dbReference>
<reference evidence="3 4" key="1">
    <citation type="journal article" date="2023" name="G3 (Bethesda)">
        <title>A high-quality reference genome for the fission yeast Schizosaccharomyces osmophilus.</title>
        <authorList>
            <person name="Jia G.S."/>
            <person name="Zhang W.C."/>
            <person name="Liang Y."/>
            <person name="Liu X.H."/>
            <person name="Rhind N."/>
            <person name="Pidoux A."/>
            <person name="Brysch-Herzberg M."/>
            <person name="Du L.L."/>
        </authorList>
    </citation>
    <scope>NUCLEOTIDE SEQUENCE [LARGE SCALE GENOMIC DNA]</scope>
    <source>
        <strain evidence="3 4">CBS 15793</strain>
    </source>
</reference>
<feature type="binding site" evidence="1">
    <location>
        <position position="109"/>
    </location>
    <ligand>
        <name>Zn(2+)</name>
        <dbReference type="ChEBI" id="CHEBI:29105"/>
    </ligand>
</feature>
<keyword evidence="3" id="KW-0418">Kinase</keyword>
<dbReference type="GO" id="GO:0016301">
    <property type="term" value="F:kinase activity"/>
    <property type="evidence" value="ECO:0007669"/>
    <property type="project" value="UniProtKB-KW"/>
</dbReference>
<dbReference type="Pfam" id="PF03637">
    <property type="entry name" value="Mob1_phocein"/>
    <property type="match status" value="1"/>
</dbReference>
<gene>
    <name evidence="3" type="primary">mob2</name>
    <name evidence="3" type="ORF">SOMG_04267</name>
</gene>
<dbReference type="InterPro" id="IPR036703">
    <property type="entry name" value="MOB_kinase_act_sf"/>
</dbReference>
<dbReference type="PANTHER" id="PTHR22599">
    <property type="entry name" value="MPS ONE BINDER KINASE ACTIVATOR-LIKE MOB"/>
    <property type="match status" value="1"/>
</dbReference>
<dbReference type="AlphaFoldDB" id="A0AAF0AYC1"/>
<feature type="binding site" evidence="1">
    <location>
        <position position="114"/>
    </location>
    <ligand>
        <name>Zn(2+)</name>
        <dbReference type="ChEBI" id="CHEBI:29105"/>
    </ligand>
</feature>
<keyword evidence="1" id="KW-0479">Metal-binding</keyword>
<name>A0AAF0AYC1_9SCHI</name>
<feature type="binding site" evidence="1">
    <location>
        <position position="189"/>
    </location>
    <ligand>
        <name>Zn(2+)</name>
        <dbReference type="ChEBI" id="CHEBI:29105"/>
    </ligand>
</feature>
<evidence type="ECO:0000256" key="2">
    <source>
        <dbReference type="SAM" id="MobiDB-lite"/>
    </source>
</evidence>
<evidence type="ECO:0000313" key="4">
    <source>
        <dbReference type="Proteomes" id="UP001212411"/>
    </source>
</evidence>
<accession>A0AAF0AYC1</accession>
<organism evidence="3 4">
    <name type="scientific">Schizosaccharomyces osmophilus</name>
    <dbReference type="NCBI Taxonomy" id="2545709"/>
    <lineage>
        <taxon>Eukaryota</taxon>
        <taxon>Fungi</taxon>
        <taxon>Dikarya</taxon>
        <taxon>Ascomycota</taxon>
        <taxon>Taphrinomycotina</taxon>
        <taxon>Schizosaccharomycetes</taxon>
        <taxon>Schizosaccharomycetales</taxon>
        <taxon>Schizosaccharomycetaceae</taxon>
        <taxon>Schizosaccharomyces</taxon>
    </lineage>
</organism>
<sequence>MFLLNSLRGITRGNRSKKHQNNYNSGNSSPGSPLKKSSNVQSSKTNSPSSNQPPLYLLQPFVRNHLVKGNFLTIVSLPKYVDLDEWLALNVYELFTYLNHFYDVFTSFCTVDTCPIMQAGTHFDYKWLDNNRKPLSLPAPQYIEYVLAWIENRLQDQNVFPTKAGFPFPTNFHAIVRSIYKQMFRVFAHIYYAHYAEILHLSLEAHWNSFFAHFIAFAKEFHLLDPRDTFPLKDLISVLEEQGNI</sequence>
<keyword evidence="3" id="KW-0808">Transferase</keyword>
<dbReference type="EMBL" id="CP115613">
    <property type="protein sequence ID" value="WBW75437.1"/>
    <property type="molecule type" value="Genomic_DNA"/>
</dbReference>
<proteinExistence type="predicted"/>
<keyword evidence="4" id="KW-1185">Reference proteome</keyword>
<dbReference type="Gene3D" id="1.20.140.30">
    <property type="entry name" value="MOB kinase activator"/>
    <property type="match status" value="1"/>
</dbReference>
<dbReference type="SUPFAM" id="SSF101152">
    <property type="entry name" value="Mob1/phocein"/>
    <property type="match status" value="1"/>
</dbReference>
<feature type="compositionally biased region" description="Polar residues" evidence="2">
    <location>
        <begin position="40"/>
        <end position="52"/>
    </location>
</feature>
<keyword evidence="1" id="KW-0862">Zinc</keyword>
<feature type="region of interest" description="Disordered" evidence="2">
    <location>
        <begin position="13"/>
        <end position="52"/>
    </location>
</feature>
<dbReference type="KEGG" id="som:SOMG_04267"/>
<feature type="binding site" evidence="1">
    <location>
        <position position="194"/>
    </location>
    <ligand>
        <name>Zn(2+)</name>
        <dbReference type="ChEBI" id="CHEBI:29105"/>
    </ligand>
</feature>
<dbReference type="InterPro" id="IPR005301">
    <property type="entry name" value="MOB_kinase_act_fam"/>
</dbReference>
<dbReference type="RefSeq" id="XP_056039680.1">
    <property type="nucleotide sequence ID" value="XM_056183054.1"/>
</dbReference>
<dbReference type="SMART" id="SM01388">
    <property type="entry name" value="Mob1_phocein"/>
    <property type="match status" value="1"/>
</dbReference>
<evidence type="ECO:0000313" key="3">
    <source>
        <dbReference type="EMBL" id="WBW75437.1"/>
    </source>
</evidence>
<feature type="compositionally biased region" description="Low complexity" evidence="2">
    <location>
        <begin position="21"/>
        <end position="39"/>
    </location>
</feature>
<dbReference type="GeneID" id="80877743"/>
<evidence type="ECO:0000256" key="1">
    <source>
        <dbReference type="PIRSR" id="PIRSR605301-1"/>
    </source>
</evidence>
<protein>
    <submittedName>
        <fullName evidence="3">Protein kinase activator Mob2</fullName>
    </submittedName>
</protein>